<feature type="domain" description="Metalloprotease TldD/E N-terminal" evidence="2">
    <location>
        <begin position="29"/>
        <end position="92"/>
    </location>
</feature>
<evidence type="ECO:0000256" key="1">
    <source>
        <dbReference type="ARBA" id="ARBA00005836"/>
    </source>
</evidence>
<proteinExistence type="inferred from homology"/>
<comment type="caution">
    <text evidence="5">The sequence shown here is derived from an EMBL/GenBank/DDBJ whole genome shotgun (WGS) entry which is preliminary data.</text>
</comment>
<dbReference type="InterPro" id="IPR045570">
    <property type="entry name" value="Metalloprtase-TldD/E_cen_dom"/>
</dbReference>
<dbReference type="EMBL" id="QDKL01000003">
    <property type="protein sequence ID" value="RZF20680.1"/>
    <property type="molecule type" value="Genomic_DNA"/>
</dbReference>
<evidence type="ECO:0000259" key="2">
    <source>
        <dbReference type="Pfam" id="PF01523"/>
    </source>
</evidence>
<dbReference type="Pfam" id="PF19290">
    <property type="entry name" value="PmbA_TldD_2nd"/>
    <property type="match status" value="1"/>
</dbReference>
<evidence type="ECO:0000259" key="3">
    <source>
        <dbReference type="Pfam" id="PF19289"/>
    </source>
</evidence>
<dbReference type="InterPro" id="IPR035068">
    <property type="entry name" value="TldD/PmbA_N"/>
</dbReference>
<evidence type="ECO:0000259" key="4">
    <source>
        <dbReference type="Pfam" id="PF19290"/>
    </source>
</evidence>
<dbReference type="InterPro" id="IPR002510">
    <property type="entry name" value="Metalloprtase-TldD/E_N"/>
</dbReference>
<dbReference type="SUPFAM" id="SSF111283">
    <property type="entry name" value="Putative modulator of DNA gyrase, PmbA/TldD"/>
    <property type="match status" value="1"/>
</dbReference>
<name>A0ABY0ICK5_9BACT</name>
<sequence length="451" mass="49821">MSTKTKQQTQKEIINKTLNMAKDMGLNDVDVIISGSESFSLKADSGELSEYKKANTGALGVRVIKDQKVGLSFTEDLGDDAIKTILENAAQNSKFSKVDEYQLIEEGTQVDDINPVANIEYSPDANEMIEKALFLEEEVRKRDSNCESAPYNGMAEGISNFAIGNSKGVLCTHQSKSYTAYTSALVKKGDKNAMHYLFDSKRDFRELDYDKVINGSLEVANNFIDASQIKTGDYDVTFEVDLFDNIISSFMLLFSAKAAIDKSNPWREKLGEMVADSRLTFKDDPFFKAGHSVCPFDGEGKKKQTNTLLENGKLVQFLHNSATARELGLENNFCATRGAKSPLSATTSNFLIEAGTNTQDEFNSRRYVEILTAQGLHSGIKPISGEFSLGVSGRIWNNGEIETYFKDVTVSGNFFKMLSEIDLISDKVEASSDHSLFTPKILFSNLMIAGS</sequence>
<dbReference type="Proteomes" id="UP000443582">
    <property type="component" value="Unassembled WGS sequence"/>
</dbReference>
<protein>
    <submittedName>
        <fullName evidence="5">TldD/PmbA family protein</fullName>
    </submittedName>
</protein>
<dbReference type="Pfam" id="PF19289">
    <property type="entry name" value="PmbA_TldD_3rd"/>
    <property type="match status" value="1"/>
</dbReference>
<accession>A0ABY0ICK5</accession>
<comment type="similarity">
    <text evidence="1">Belongs to the peptidase U62 family.</text>
</comment>
<keyword evidence="6" id="KW-1185">Reference proteome</keyword>
<feature type="domain" description="Metalloprotease TldD/E C-terminal" evidence="3">
    <location>
        <begin position="231"/>
        <end position="450"/>
    </location>
</feature>
<dbReference type="PANTHER" id="PTHR43421">
    <property type="entry name" value="METALLOPROTEASE PMBA"/>
    <property type="match status" value="1"/>
</dbReference>
<dbReference type="InterPro" id="IPR047657">
    <property type="entry name" value="PmbA"/>
</dbReference>
<evidence type="ECO:0000313" key="6">
    <source>
        <dbReference type="Proteomes" id="UP000443582"/>
    </source>
</evidence>
<evidence type="ECO:0000313" key="5">
    <source>
        <dbReference type="EMBL" id="RZF20680.1"/>
    </source>
</evidence>
<dbReference type="InterPro" id="IPR045569">
    <property type="entry name" value="Metalloprtase-TldD/E_C"/>
</dbReference>
<dbReference type="RefSeq" id="WP_115362744.1">
    <property type="nucleotide sequence ID" value="NZ_QDKL01000003.1"/>
</dbReference>
<gene>
    <name evidence="5" type="ORF">DAY19_11890</name>
</gene>
<organism evidence="5 6">
    <name type="scientific">Halobacteriovorax vibrionivorans</name>
    <dbReference type="NCBI Taxonomy" id="2152716"/>
    <lineage>
        <taxon>Bacteria</taxon>
        <taxon>Pseudomonadati</taxon>
        <taxon>Bdellovibrionota</taxon>
        <taxon>Bacteriovoracia</taxon>
        <taxon>Bacteriovoracales</taxon>
        <taxon>Halobacteriovoraceae</taxon>
        <taxon>Halobacteriovorax</taxon>
    </lineage>
</organism>
<dbReference type="Pfam" id="PF01523">
    <property type="entry name" value="PmbA_TldD_1st"/>
    <property type="match status" value="1"/>
</dbReference>
<dbReference type="InterPro" id="IPR036059">
    <property type="entry name" value="TldD/PmbA_sf"/>
</dbReference>
<feature type="domain" description="Metalloprotease TldD/E central" evidence="4">
    <location>
        <begin position="122"/>
        <end position="212"/>
    </location>
</feature>
<dbReference type="PANTHER" id="PTHR43421:SF1">
    <property type="entry name" value="METALLOPROTEASE PMBA"/>
    <property type="match status" value="1"/>
</dbReference>
<reference evidence="6" key="1">
    <citation type="journal article" date="2019" name="Int. J. Syst. Evol. Microbiol.">
        <title>Halobacteriovorax valvorus sp. nov., a novel prokaryotic predator isolated from coastal seawater of China.</title>
        <authorList>
            <person name="Chen M.-X."/>
        </authorList>
    </citation>
    <scope>NUCLEOTIDE SEQUENCE [LARGE SCALE GENOMIC DNA]</scope>
    <source>
        <strain evidence="6">BL9</strain>
    </source>
</reference>
<dbReference type="Gene3D" id="3.30.2290.10">
    <property type="entry name" value="PmbA/TldD superfamily"/>
    <property type="match status" value="1"/>
</dbReference>